<evidence type="ECO:0000256" key="1">
    <source>
        <dbReference type="SAM" id="Phobius"/>
    </source>
</evidence>
<organism evidence="3">
    <name type="scientific">Proteinivorax tanatarense</name>
    <dbReference type="NCBI Taxonomy" id="1260629"/>
    <lineage>
        <taxon>Bacteria</taxon>
        <taxon>Bacillati</taxon>
        <taxon>Bacillota</taxon>
        <taxon>Clostridia</taxon>
        <taxon>Eubacteriales</taxon>
        <taxon>Proteinivoracaceae</taxon>
        <taxon>Proteinivorax</taxon>
    </lineage>
</organism>
<dbReference type="Pfam" id="PF08378">
    <property type="entry name" value="NERD"/>
    <property type="match status" value="1"/>
</dbReference>
<sequence length="248" mass="28274">MAKIVANKNSLNEEIKRINAKRNREIFIWGIVVLLSVLLEQFIFTFILGIIAFFRMLSLASPHSKVESMASGLEGEEYAISTLRKLPDEYTVICDVNIEVDGGKSQLDFVVVGPTGIFVTEIKNWNGTIYGSEEEKEWRQDKVGRKGGEYSRHYYNPGKQVRTHVYRLSKLLKNNGLNSWVQGIVYFTHPRVEIHVETNKVPVFAEPKNDGYDLLKYIQSEDNESLTEKQINDIENLLVSESNLEGTA</sequence>
<dbReference type="PROSITE" id="PS50965">
    <property type="entry name" value="NERD"/>
    <property type="match status" value="1"/>
</dbReference>
<evidence type="ECO:0000259" key="2">
    <source>
        <dbReference type="PROSITE" id="PS50965"/>
    </source>
</evidence>
<keyword evidence="1" id="KW-0812">Transmembrane</keyword>
<feature type="domain" description="NERD" evidence="2">
    <location>
        <begin position="71"/>
        <end position="191"/>
    </location>
</feature>
<dbReference type="AlphaFoldDB" id="A0AAU7VHH6"/>
<accession>A0AAU7VHH6</accession>
<protein>
    <submittedName>
        <fullName evidence="3">Nuclease-related domain-containing protein</fullName>
    </submittedName>
</protein>
<proteinExistence type="predicted"/>
<evidence type="ECO:0000313" key="3">
    <source>
        <dbReference type="EMBL" id="XBX73568.1"/>
    </source>
</evidence>
<gene>
    <name evidence="3" type="ORF">PRVXT_001558</name>
</gene>
<keyword evidence="1" id="KW-1133">Transmembrane helix</keyword>
<name>A0AAU7VHH6_9FIRM</name>
<dbReference type="EMBL" id="CP158367">
    <property type="protein sequence ID" value="XBX73568.1"/>
    <property type="molecule type" value="Genomic_DNA"/>
</dbReference>
<reference evidence="3" key="1">
    <citation type="journal article" date="2013" name="Extremophiles">
        <title>Proteinivorax tanatarense gen. nov., sp. nov., an anaerobic, haloalkaliphilic, proteolytic bacterium isolated from a decaying algal bloom, and proposal of Proteinivoraceae fam. nov.</title>
        <authorList>
            <person name="Kevbrin V."/>
            <person name="Boltyanskaya Y."/>
            <person name="Zhilina T."/>
            <person name="Kolganova T."/>
            <person name="Lavrentjeva E."/>
            <person name="Kuznetsov B."/>
        </authorList>
    </citation>
    <scope>NUCLEOTIDE SEQUENCE</scope>
    <source>
        <strain evidence="3">Z-910T</strain>
    </source>
</reference>
<dbReference type="InterPro" id="IPR011528">
    <property type="entry name" value="NERD"/>
</dbReference>
<reference evidence="3" key="2">
    <citation type="submission" date="2024-06" db="EMBL/GenBank/DDBJ databases">
        <authorList>
            <person name="Petrova K.O."/>
            <person name="Toshchakov S.V."/>
            <person name="Boltjanskaja Y.V."/>
            <person name="Kevbrin V."/>
        </authorList>
    </citation>
    <scope>NUCLEOTIDE SEQUENCE</scope>
    <source>
        <strain evidence="3">Z-910T</strain>
    </source>
</reference>
<dbReference type="RefSeq" id="WP_350342329.1">
    <property type="nucleotide sequence ID" value="NZ_CP158367.1"/>
</dbReference>
<feature type="transmembrane region" description="Helical" evidence="1">
    <location>
        <begin position="26"/>
        <end position="54"/>
    </location>
</feature>
<keyword evidence="1" id="KW-0472">Membrane</keyword>